<dbReference type="InterPro" id="IPR043167">
    <property type="entry name" value="LpxI_C_sf"/>
</dbReference>
<evidence type="ECO:0000259" key="2">
    <source>
        <dbReference type="Pfam" id="PF17930"/>
    </source>
</evidence>
<dbReference type="EMBL" id="BMCP01000002">
    <property type="protein sequence ID" value="GGE44409.1"/>
    <property type="molecule type" value="Genomic_DNA"/>
</dbReference>
<evidence type="ECO:0000313" key="3">
    <source>
        <dbReference type="EMBL" id="GGE44409.1"/>
    </source>
</evidence>
<dbReference type="Pfam" id="PF06230">
    <property type="entry name" value="LpxI_C"/>
    <property type="match status" value="1"/>
</dbReference>
<dbReference type="InterPro" id="IPR053174">
    <property type="entry name" value="LpxI"/>
</dbReference>
<evidence type="ECO:0008006" key="5">
    <source>
        <dbReference type="Google" id="ProtNLM"/>
    </source>
</evidence>
<evidence type="ECO:0000313" key="4">
    <source>
        <dbReference type="Proteomes" id="UP000602745"/>
    </source>
</evidence>
<dbReference type="RefSeq" id="WP_188409771.1">
    <property type="nucleotide sequence ID" value="NZ_BMCP01000002.1"/>
</dbReference>
<reference evidence="3" key="2">
    <citation type="submission" date="2020-09" db="EMBL/GenBank/DDBJ databases">
        <authorList>
            <person name="Sun Q."/>
            <person name="Sedlacek I."/>
        </authorList>
    </citation>
    <scope>NUCLEOTIDE SEQUENCE</scope>
    <source>
        <strain evidence="3">CCM 7684</strain>
    </source>
</reference>
<dbReference type="Proteomes" id="UP000602745">
    <property type="component" value="Unassembled WGS sequence"/>
</dbReference>
<proteinExistence type="predicted"/>
<reference evidence="3" key="1">
    <citation type="journal article" date="2014" name="Int. J. Syst. Evol. Microbiol.">
        <title>Complete genome sequence of Corynebacterium casei LMG S-19264T (=DSM 44701T), isolated from a smear-ripened cheese.</title>
        <authorList>
            <consortium name="US DOE Joint Genome Institute (JGI-PGF)"/>
            <person name="Walter F."/>
            <person name="Albersmeier A."/>
            <person name="Kalinowski J."/>
            <person name="Ruckert C."/>
        </authorList>
    </citation>
    <scope>NUCLEOTIDE SEQUENCE</scope>
    <source>
        <strain evidence="3">CCM 7684</strain>
    </source>
</reference>
<dbReference type="InterPro" id="IPR010415">
    <property type="entry name" value="LpxI_C"/>
</dbReference>
<feature type="domain" description="LpxI N-terminal" evidence="2">
    <location>
        <begin position="6"/>
        <end position="134"/>
    </location>
</feature>
<dbReference type="Gene3D" id="3.40.140.80">
    <property type="match status" value="1"/>
</dbReference>
<name>A0A8J3DVB2_9RHOB</name>
<dbReference type="PANTHER" id="PTHR39962:SF1">
    <property type="entry name" value="LPXI FAMILY PROTEIN"/>
    <property type="match status" value="1"/>
</dbReference>
<keyword evidence="4" id="KW-1185">Reference proteome</keyword>
<organism evidence="3 4">
    <name type="scientific">Agaricicola taiwanensis</name>
    <dbReference type="NCBI Taxonomy" id="591372"/>
    <lineage>
        <taxon>Bacteria</taxon>
        <taxon>Pseudomonadati</taxon>
        <taxon>Pseudomonadota</taxon>
        <taxon>Alphaproteobacteria</taxon>
        <taxon>Rhodobacterales</taxon>
        <taxon>Paracoccaceae</taxon>
        <taxon>Agaricicola</taxon>
    </lineage>
</organism>
<gene>
    <name evidence="3" type="ORF">GCM10007276_21920</name>
</gene>
<dbReference type="Gene3D" id="3.40.50.20">
    <property type="match status" value="1"/>
</dbReference>
<evidence type="ECO:0000259" key="1">
    <source>
        <dbReference type="Pfam" id="PF06230"/>
    </source>
</evidence>
<dbReference type="AlphaFoldDB" id="A0A8J3DVB2"/>
<dbReference type="PANTHER" id="PTHR39962">
    <property type="entry name" value="BLL4848 PROTEIN"/>
    <property type="match status" value="1"/>
</dbReference>
<dbReference type="InterPro" id="IPR041255">
    <property type="entry name" value="LpxI_N"/>
</dbReference>
<comment type="caution">
    <text evidence="3">The sequence shown here is derived from an EMBL/GenBank/DDBJ whole genome shotgun (WGS) entry which is preliminary data.</text>
</comment>
<dbReference type="Pfam" id="PF17930">
    <property type="entry name" value="LpxI_N"/>
    <property type="match status" value="1"/>
</dbReference>
<protein>
    <recommendedName>
        <fullName evidence="5">LpxI family protein</fullName>
    </recommendedName>
</protein>
<feature type="domain" description="LpxI C-terminal" evidence="1">
    <location>
        <begin position="138"/>
        <end position="274"/>
    </location>
</feature>
<accession>A0A8J3DVB2</accession>
<sequence>MPAGPLAIVAGAGRFPLEVAEAATANGYHVRLVGIAGSADPEIERFPHVWVKLGELGKLYKQLHAWECQDLVIVGAVTRPHMSEIKFDIGALSSLPDLTRLLKGGDDGVLGGIVSFLEARGYRVHGILDVAPDLAAREGRLGAVPVDASAERLITYGADLLTALAPFDVGQGAVVMDGRAIAVEGIEGTDAMLERVAALRASGRLRVKGRIGVLVKAPKRGQNMKVDLPTIGVRTIEKALEAQLAGIAIAAQGVLIADRASTVRAADEGGLFLYGMPSKARGLDRS</sequence>